<protein>
    <submittedName>
        <fullName evidence="1">Uncharacterized protein</fullName>
    </submittedName>
</protein>
<name>A0A9Q0MKY9_9DIPT</name>
<reference evidence="1" key="1">
    <citation type="submission" date="2022-07" db="EMBL/GenBank/DDBJ databases">
        <authorList>
            <person name="Trinca V."/>
            <person name="Uliana J.V.C."/>
            <person name="Torres T.T."/>
            <person name="Ward R.J."/>
            <person name="Monesi N."/>
        </authorList>
    </citation>
    <scope>NUCLEOTIDE SEQUENCE</scope>
    <source>
        <strain evidence="1">HSMRA1968</strain>
        <tissue evidence="1">Whole embryos</tissue>
    </source>
</reference>
<proteinExistence type="predicted"/>
<evidence type="ECO:0000313" key="2">
    <source>
        <dbReference type="Proteomes" id="UP001151699"/>
    </source>
</evidence>
<organism evidence="1 2">
    <name type="scientific">Pseudolycoriella hygida</name>
    <dbReference type="NCBI Taxonomy" id="35572"/>
    <lineage>
        <taxon>Eukaryota</taxon>
        <taxon>Metazoa</taxon>
        <taxon>Ecdysozoa</taxon>
        <taxon>Arthropoda</taxon>
        <taxon>Hexapoda</taxon>
        <taxon>Insecta</taxon>
        <taxon>Pterygota</taxon>
        <taxon>Neoptera</taxon>
        <taxon>Endopterygota</taxon>
        <taxon>Diptera</taxon>
        <taxon>Nematocera</taxon>
        <taxon>Sciaroidea</taxon>
        <taxon>Sciaridae</taxon>
        <taxon>Pseudolycoriella</taxon>
    </lineage>
</organism>
<accession>A0A9Q0MKY9</accession>
<dbReference type="Proteomes" id="UP001151699">
    <property type="component" value="Unassembled WGS sequence"/>
</dbReference>
<keyword evidence="2" id="KW-1185">Reference proteome</keyword>
<evidence type="ECO:0000313" key="1">
    <source>
        <dbReference type="EMBL" id="KAJ6630904.1"/>
    </source>
</evidence>
<sequence>MMPGPLQPQDHISPLTADMLVSIAARANQVHQQNAYTAAISKNQQRPIDQQNMHMDKDLQFLQNAHIPDRLVHHPQAQIGGLQMPASNTDFSNLLPPNMSFYEMALEPKENQMNWFVKLVETQGVEVAQRFAAAMSQSKLNVNRIDQAIQPMPNVQGYGPPQDLTFDSVMSNATMSQTLLND</sequence>
<feature type="non-terminal residue" evidence="1">
    <location>
        <position position="1"/>
    </location>
</feature>
<dbReference type="EMBL" id="WJQU01002746">
    <property type="protein sequence ID" value="KAJ6630904.1"/>
    <property type="molecule type" value="Genomic_DNA"/>
</dbReference>
<comment type="caution">
    <text evidence="1">The sequence shown here is derived from an EMBL/GenBank/DDBJ whole genome shotgun (WGS) entry which is preliminary data.</text>
</comment>
<gene>
    <name evidence="1" type="ORF">Bhyg_16631</name>
</gene>
<dbReference type="AlphaFoldDB" id="A0A9Q0MKY9"/>